<keyword evidence="2" id="KW-1185">Reference proteome</keyword>
<dbReference type="EMBL" id="FZOD01000012">
    <property type="protein sequence ID" value="SNS59146.1"/>
    <property type="molecule type" value="Genomic_DNA"/>
</dbReference>
<dbReference type="OrthoDB" id="3544275at2"/>
<proteinExistence type="predicted"/>
<evidence type="ECO:0000313" key="1">
    <source>
        <dbReference type="EMBL" id="SNS59146.1"/>
    </source>
</evidence>
<evidence type="ECO:0000313" key="2">
    <source>
        <dbReference type="Proteomes" id="UP000198282"/>
    </source>
</evidence>
<dbReference type="RefSeq" id="WP_089207835.1">
    <property type="nucleotide sequence ID" value="NZ_FZOD01000012.1"/>
</dbReference>
<gene>
    <name evidence="1" type="ORF">SAMN05216276_101245</name>
</gene>
<sequence length="180" mass="19451">MRVDLKDVNNFKRFLLAGGVATTVVLSSGVAANAAGYPNYPAPKTFGTTLQADPGHDFTKHISPRHNGVLRGWVTYVSGTTVEYEPIKWKKGTQTEGWFVGPPKNDAMAYSSRVAKDVVFLSASGCKVSGGEPTLARSTGLGAKRCSRTVLLKRYARSGQPSLITVYRGEIVKVQEIFTP</sequence>
<protein>
    <submittedName>
        <fullName evidence="1">Uncharacterized protein</fullName>
    </submittedName>
</protein>
<accession>A0A239FQ28</accession>
<reference evidence="1 2" key="1">
    <citation type="submission" date="2017-06" db="EMBL/GenBank/DDBJ databases">
        <authorList>
            <person name="Kim H.J."/>
            <person name="Triplett B.A."/>
        </authorList>
    </citation>
    <scope>NUCLEOTIDE SEQUENCE [LARGE SCALE GENOMIC DNA]</scope>
    <source>
        <strain evidence="1 2">CGMCC 4.2132</strain>
    </source>
</reference>
<dbReference type="Proteomes" id="UP000198282">
    <property type="component" value="Unassembled WGS sequence"/>
</dbReference>
<dbReference type="AlphaFoldDB" id="A0A239FQ28"/>
<organism evidence="1 2">
    <name type="scientific">Streptosporangium subroseum</name>
    <dbReference type="NCBI Taxonomy" id="106412"/>
    <lineage>
        <taxon>Bacteria</taxon>
        <taxon>Bacillati</taxon>
        <taxon>Actinomycetota</taxon>
        <taxon>Actinomycetes</taxon>
        <taxon>Streptosporangiales</taxon>
        <taxon>Streptosporangiaceae</taxon>
        <taxon>Streptosporangium</taxon>
    </lineage>
</organism>
<name>A0A239FQ28_9ACTN</name>